<dbReference type="AlphaFoldDB" id="A0A1E3K3Z8"/>
<evidence type="ECO:0008006" key="4">
    <source>
        <dbReference type="Google" id="ProtNLM"/>
    </source>
</evidence>
<sequence length="75" mass="8069">MAGLKSSALNHHSTHPNQSIKSVTREFSVPSSTLHNCISGKHSSNTDSQHGKLSKVQEAELVVEINAYAKQGTNL</sequence>
<reference evidence="2 3" key="1">
    <citation type="submission" date="2016-06" db="EMBL/GenBank/DDBJ databases">
        <title>Evolution of pathogenesis and genome organization in the Tremellales.</title>
        <authorList>
            <person name="Cuomo C."/>
            <person name="Litvintseva A."/>
            <person name="Heitman J."/>
            <person name="Chen Y."/>
            <person name="Sun S."/>
            <person name="Springer D."/>
            <person name="Dromer F."/>
            <person name="Young S."/>
            <person name="Zeng Q."/>
            <person name="Chapman S."/>
            <person name="Gujja S."/>
            <person name="Saif S."/>
            <person name="Birren B."/>
        </authorList>
    </citation>
    <scope>NUCLEOTIDE SEQUENCE [LARGE SCALE GENOMIC DNA]</scope>
    <source>
        <strain evidence="2 3">CBS 6273</strain>
    </source>
</reference>
<accession>A0A1E3K3Z8</accession>
<feature type="region of interest" description="Disordered" evidence="1">
    <location>
        <begin position="1"/>
        <end position="56"/>
    </location>
</feature>
<feature type="compositionally biased region" description="Polar residues" evidence="1">
    <location>
        <begin position="29"/>
        <end position="48"/>
    </location>
</feature>
<protein>
    <recommendedName>
        <fullName evidence="4">HTH psq-type domain-containing protein</fullName>
    </recommendedName>
</protein>
<evidence type="ECO:0000256" key="1">
    <source>
        <dbReference type="SAM" id="MobiDB-lite"/>
    </source>
</evidence>
<evidence type="ECO:0000313" key="2">
    <source>
        <dbReference type="EMBL" id="ODO07789.1"/>
    </source>
</evidence>
<dbReference type="Proteomes" id="UP000095149">
    <property type="component" value="Unassembled WGS sequence"/>
</dbReference>
<evidence type="ECO:0000313" key="3">
    <source>
        <dbReference type="Proteomes" id="UP000095149"/>
    </source>
</evidence>
<comment type="caution">
    <text evidence="2">The sequence shown here is derived from an EMBL/GenBank/DDBJ whole genome shotgun (WGS) entry which is preliminary data.</text>
</comment>
<name>A0A1E3K3Z8_9TREE</name>
<proteinExistence type="predicted"/>
<feature type="compositionally biased region" description="Polar residues" evidence="1">
    <location>
        <begin position="7"/>
        <end position="22"/>
    </location>
</feature>
<dbReference type="EMBL" id="MEKH01000005">
    <property type="protein sequence ID" value="ODO07789.1"/>
    <property type="molecule type" value="Genomic_DNA"/>
</dbReference>
<organism evidence="2 3">
    <name type="scientific">Cryptococcus amylolentus CBS 6273</name>
    <dbReference type="NCBI Taxonomy" id="1296118"/>
    <lineage>
        <taxon>Eukaryota</taxon>
        <taxon>Fungi</taxon>
        <taxon>Dikarya</taxon>
        <taxon>Basidiomycota</taxon>
        <taxon>Agaricomycotina</taxon>
        <taxon>Tremellomycetes</taxon>
        <taxon>Tremellales</taxon>
        <taxon>Cryptococcaceae</taxon>
        <taxon>Cryptococcus</taxon>
    </lineage>
</organism>
<gene>
    <name evidence="2" type="ORF">I350_03368</name>
</gene>